<dbReference type="PANTHER" id="PTHR30474:SF1">
    <property type="entry name" value="PEPTIDOGLYCAN GLYCOSYLTRANSFERASE MRDB"/>
    <property type="match status" value="1"/>
</dbReference>
<dbReference type="GO" id="GO:0009252">
    <property type="term" value="P:peptidoglycan biosynthetic process"/>
    <property type="evidence" value="ECO:0007669"/>
    <property type="project" value="UniProtKB-KW"/>
</dbReference>
<keyword evidence="9 11" id="KW-0472">Membrane</keyword>
<evidence type="ECO:0000256" key="6">
    <source>
        <dbReference type="ARBA" id="ARBA00022960"/>
    </source>
</evidence>
<evidence type="ECO:0000256" key="11">
    <source>
        <dbReference type="SAM" id="Phobius"/>
    </source>
</evidence>
<protein>
    <recommendedName>
        <fullName evidence="13">Rod shape-determining protein RodA</fullName>
    </recommendedName>
</protein>
<feature type="transmembrane region" description="Helical" evidence="11">
    <location>
        <begin position="280"/>
        <end position="301"/>
    </location>
</feature>
<dbReference type="InterPro" id="IPR011923">
    <property type="entry name" value="RodA/MrdB"/>
</dbReference>
<evidence type="ECO:0008006" key="13">
    <source>
        <dbReference type="Google" id="ProtNLM"/>
    </source>
</evidence>
<dbReference type="GO" id="GO:0071555">
    <property type="term" value="P:cell wall organization"/>
    <property type="evidence" value="ECO:0007669"/>
    <property type="project" value="UniProtKB-KW"/>
</dbReference>
<gene>
    <name evidence="12" type="ORF">LCGC14_0644340</name>
</gene>
<dbReference type="HAMAP" id="MF_02079">
    <property type="entry name" value="PGT_RodA"/>
    <property type="match status" value="1"/>
</dbReference>
<comment type="subcellular location">
    <subcellularLocation>
        <location evidence="1">Membrane</location>
        <topology evidence="1">Multi-pass membrane protein</topology>
    </subcellularLocation>
</comment>
<feature type="transmembrane region" description="Helical" evidence="11">
    <location>
        <begin position="313"/>
        <end position="340"/>
    </location>
</feature>
<dbReference type="GO" id="GO:0015648">
    <property type="term" value="F:lipid-linked peptidoglycan transporter activity"/>
    <property type="evidence" value="ECO:0007669"/>
    <property type="project" value="TreeGrafter"/>
</dbReference>
<keyword evidence="5 11" id="KW-0812">Transmembrane</keyword>
<reference evidence="12" key="1">
    <citation type="journal article" date="2015" name="Nature">
        <title>Complex archaea that bridge the gap between prokaryotes and eukaryotes.</title>
        <authorList>
            <person name="Spang A."/>
            <person name="Saw J.H."/>
            <person name="Jorgensen S.L."/>
            <person name="Zaremba-Niedzwiedzka K."/>
            <person name="Martijn J."/>
            <person name="Lind A.E."/>
            <person name="van Eijk R."/>
            <person name="Schleper C."/>
            <person name="Guy L."/>
            <person name="Ettema T.J."/>
        </authorList>
    </citation>
    <scope>NUCLEOTIDE SEQUENCE</scope>
</reference>
<evidence type="ECO:0000256" key="2">
    <source>
        <dbReference type="ARBA" id="ARBA00022475"/>
    </source>
</evidence>
<sequence>MNNSLYDRQQPQRWSLTKALSMIHLDALLLLGILTLLAAGLVILYSAGDQSSAILIRQLIRISTAFLILLLLANIHPDRMRDSAYWLYGFGLVLLVAVLIFGHEGKGAQRWLNLGFFKFQPSELMKLAVPLLVASYLAERPLPPTALRLLVSLVMIIVPSVLIAKQPDLGTALLIASSGLIVVFLSGIRWRIILGFIGLSTAALPVLWYVMHDYQRQRVLTFLNPESDPLGAGYHIIQSKIAIGSGGMFGRGWLDGTQSHLAFLPERTTDFIFAVISEEFGLVGVVLLLIFYLLVAGRGIYIASQAQTSFARLFAGSISLTFLVYVFVNVGMVTGLLPVVGVPLPMISYGGTSMVTLLAGFGILMSIHTHRRMMSP</sequence>
<organism evidence="12">
    <name type="scientific">marine sediment metagenome</name>
    <dbReference type="NCBI Taxonomy" id="412755"/>
    <lineage>
        <taxon>unclassified sequences</taxon>
        <taxon>metagenomes</taxon>
        <taxon>ecological metagenomes</taxon>
    </lineage>
</organism>
<dbReference type="AlphaFoldDB" id="A0A0F9RHS9"/>
<evidence type="ECO:0000256" key="5">
    <source>
        <dbReference type="ARBA" id="ARBA00022692"/>
    </source>
</evidence>
<evidence type="ECO:0000256" key="4">
    <source>
        <dbReference type="ARBA" id="ARBA00022679"/>
    </source>
</evidence>
<evidence type="ECO:0000256" key="10">
    <source>
        <dbReference type="ARBA" id="ARBA00023316"/>
    </source>
</evidence>
<dbReference type="GO" id="GO:0032153">
    <property type="term" value="C:cell division site"/>
    <property type="evidence" value="ECO:0007669"/>
    <property type="project" value="TreeGrafter"/>
</dbReference>
<dbReference type="GO" id="GO:0016757">
    <property type="term" value="F:glycosyltransferase activity"/>
    <property type="evidence" value="ECO:0007669"/>
    <property type="project" value="UniProtKB-KW"/>
</dbReference>
<keyword evidence="8 11" id="KW-1133">Transmembrane helix</keyword>
<dbReference type="GO" id="GO:0005886">
    <property type="term" value="C:plasma membrane"/>
    <property type="evidence" value="ECO:0007669"/>
    <property type="project" value="TreeGrafter"/>
</dbReference>
<keyword evidence="2" id="KW-1003">Cell membrane</keyword>
<dbReference type="NCBIfam" id="TIGR02210">
    <property type="entry name" value="rodA_shape"/>
    <property type="match status" value="1"/>
</dbReference>
<keyword evidence="4" id="KW-0808">Transferase</keyword>
<evidence type="ECO:0000256" key="7">
    <source>
        <dbReference type="ARBA" id="ARBA00022984"/>
    </source>
</evidence>
<feature type="transmembrane region" description="Helical" evidence="11">
    <location>
        <begin position="27"/>
        <end position="48"/>
    </location>
</feature>
<evidence type="ECO:0000313" key="12">
    <source>
        <dbReference type="EMBL" id="KKN49272.1"/>
    </source>
</evidence>
<evidence type="ECO:0000256" key="1">
    <source>
        <dbReference type="ARBA" id="ARBA00004141"/>
    </source>
</evidence>
<dbReference type="GO" id="GO:0051301">
    <property type="term" value="P:cell division"/>
    <property type="evidence" value="ECO:0007669"/>
    <property type="project" value="InterPro"/>
</dbReference>
<feature type="transmembrane region" description="Helical" evidence="11">
    <location>
        <begin position="192"/>
        <end position="211"/>
    </location>
</feature>
<dbReference type="EMBL" id="LAZR01001174">
    <property type="protein sequence ID" value="KKN49272.1"/>
    <property type="molecule type" value="Genomic_DNA"/>
</dbReference>
<keyword evidence="10" id="KW-0961">Cell wall biogenesis/degradation</keyword>
<keyword evidence="6" id="KW-0133">Cell shape</keyword>
<feature type="transmembrane region" description="Helical" evidence="11">
    <location>
        <begin position="169"/>
        <end position="185"/>
    </location>
</feature>
<comment type="caution">
    <text evidence="12">The sequence shown here is derived from an EMBL/GenBank/DDBJ whole genome shotgun (WGS) entry which is preliminary data.</text>
</comment>
<dbReference type="PANTHER" id="PTHR30474">
    <property type="entry name" value="CELL CYCLE PROTEIN"/>
    <property type="match status" value="1"/>
</dbReference>
<keyword evidence="3" id="KW-0328">Glycosyltransferase</keyword>
<feature type="transmembrane region" description="Helical" evidence="11">
    <location>
        <begin position="85"/>
        <end position="102"/>
    </location>
</feature>
<name>A0A0F9RHS9_9ZZZZ</name>
<dbReference type="GO" id="GO:0008360">
    <property type="term" value="P:regulation of cell shape"/>
    <property type="evidence" value="ECO:0007669"/>
    <property type="project" value="UniProtKB-KW"/>
</dbReference>
<feature type="transmembrane region" description="Helical" evidence="11">
    <location>
        <begin position="122"/>
        <end position="138"/>
    </location>
</feature>
<dbReference type="InterPro" id="IPR018365">
    <property type="entry name" value="Cell_cycle_FtsW-rel_CS"/>
</dbReference>
<dbReference type="InterPro" id="IPR001182">
    <property type="entry name" value="FtsW/RodA"/>
</dbReference>
<evidence type="ECO:0000256" key="8">
    <source>
        <dbReference type="ARBA" id="ARBA00022989"/>
    </source>
</evidence>
<dbReference type="PROSITE" id="PS00428">
    <property type="entry name" value="FTSW_RODA_SPOVE"/>
    <property type="match status" value="1"/>
</dbReference>
<accession>A0A0F9RHS9</accession>
<proteinExistence type="inferred from homology"/>
<evidence type="ECO:0000256" key="9">
    <source>
        <dbReference type="ARBA" id="ARBA00023136"/>
    </source>
</evidence>
<dbReference type="Pfam" id="PF01098">
    <property type="entry name" value="FTSW_RODA_SPOVE"/>
    <property type="match status" value="1"/>
</dbReference>
<feature type="transmembrane region" description="Helical" evidence="11">
    <location>
        <begin position="346"/>
        <end position="367"/>
    </location>
</feature>
<evidence type="ECO:0000256" key="3">
    <source>
        <dbReference type="ARBA" id="ARBA00022676"/>
    </source>
</evidence>
<keyword evidence="7" id="KW-0573">Peptidoglycan synthesis</keyword>
<feature type="transmembrane region" description="Helical" evidence="11">
    <location>
        <begin position="54"/>
        <end position="73"/>
    </location>
</feature>
<feature type="transmembrane region" description="Helical" evidence="11">
    <location>
        <begin position="145"/>
        <end position="163"/>
    </location>
</feature>